<evidence type="ECO:0000259" key="11">
    <source>
        <dbReference type="PROSITE" id="PS50090"/>
    </source>
</evidence>
<dbReference type="InterPro" id="IPR047242">
    <property type="entry name" value="CDC5L/Cef1"/>
</dbReference>
<keyword evidence="3" id="KW-0747">Spliceosome</keyword>
<dbReference type="EMBL" id="CP118378">
    <property type="protein sequence ID" value="WFD44278.1"/>
    <property type="molecule type" value="Genomic_DNA"/>
</dbReference>
<evidence type="ECO:0000256" key="8">
    <source>
        <dbReference type="ARBA" id="ARBA00034837"/>
    </source>
</evidence>
<comment type="similarity">
    <text evidence="1">Belongs to the CEF1 family.</text>
</comment>
<dbReference type="CDD" id="cd00167">
    <property type="entry name" value="SANT"/>
    <property type="match status" value="1"/>
</dbReference>
<feature type="compositionally biased region" description="Basic and acidic residues" evidence="10">
    <location>
        <begin position="259"/>
        <end position="293"/>
    </location>
</feature>
<reference evidence="13" key="1">
    <citation type="submission" date="2023-02" db="EMBL/GenBank/DDBJ databases">
        <title>Mating type loci evolution in Malassezia.</title>
        <authorList>
            <person name="Coelho M.A."/>
        </authorList>
    </citation>
    <scope>NUCLEOTIDE SEQUENCE</scope>
    <source>
        <strain evidence="13">CBS 14136</strain>
    </source>
</reference>
<evidence type="ECO:0000256" key="5">
    <source>
        <dbReference type="ARBA" id="ARBA00023125"/>
    </source>
</evidence>
<dbReference type="PROSITE" id="PS51294">
    <property type="entry name" value="HTH_MYB"/>
    <property type="match status" value="2"/>
</dbReference>
<evidence type="ECO:0000256" key="9">
    <source>
        <dbReference type="ARBA" id="ARBA00069095"/>
    </source>
</evidence>
<dbReference type="SUPFAM" id="SSF46689">
    <property type="entry name" value="Homeodomain-like"/>
    <property type="match status" value="1"/>
</dbReference>
<dbReference type="FunFam" id="1.10.10.60:FF:000021">
    <property type="entry name" value="CDC5 cell division cycle 5-like"/>
    <property type="match status" value="1"/>
</dbReference>
<name>A0AAF0JF19_9BASI</name>
<feature type="compositionally biased region" description="Polar residues" evidence="10">
    <location>
        <begin position="387"/>
        <end position="402"/>
    </location>
</feature>
<organism evidence="13 14">
    <name type="scientific">Malassezia psittaci</name>
    <dbReference type="NCBI Taxonomy" id="1821823"/>
    <lineage>
        <taxon>Eukaryota</taxon>
        <taxon>Fungi</taxon>
        <taxon>Dikarya</taxon>
        <taxon>Basidiomycota</taxon>
        <taxon>Ustilaginomycotina</taxon>
        <taxon>Malasseziomycetes</taxon>
        <taxon>Malasseziales</taxon>
        <taxon>Malasseziaceae</taxon>
        <taxon>Malassezia</taxon>
    </lineage>
</organism>
<proteinExistence type="inferred from homology"/>
<keyword evidence="5" id="KW-0238">DNA-binding</keyword>
<evidence type="ECO:0000256" key="6">
    <source>
        <dbReference type="ARBA" id="ARBA00023187"/>
    </source>
</evidence>
<evidence type="ECO:0000256" key="7">
    <source>
        <dbReference type="ARBA" id="ARBA00023242"/>
    </source>
</evidence>
<keyword evidence="14" id="KW-1185">Reference proteome</keyword>
<dbReference type="InterPro" id="IPR001005">
    <property type="entry name" value="SANT/Myb"/>
</dbReference>
<keyword evidence="4" id="KW-0677">Repeat</keyword>
<dbReference type="InterPro" id="IPR017930">
    <property type="entry name" value="Myb_dom"/>
</dbReference>
<dbReference type="Proteomes" id="UP001214628">
    <property type="component" value="Chromosome 4"/>
</dbReference>
<dbReference type="Pfam" id="PF13921">
    <property type="entry name" value="Myb_DNA-bind_6"/>
    <property type="match status" value="1"/>
</dbReference>
<dbReference type="PANTHER" id="PTHR45885:SF1">
    <property type="entry name" value="CELL DIVISION CYCLE 5-LIKE PROTEIN"/>
    <property type="match status" value="1"/>
</dbReference>
<dbReference type="GO" id="GO:0000398">
    <property type="term" value="P:mRNA splicing, via spliceosome"/>
    <property type="evidence" value="ECO:0007669"/>
    <property type="project" value="InterPro"/>
</dbReference>
<dbReference type="PROSITE" id="PS50090">
    <property type="entry name" value="MYB_LIKE"/>
    <property type="match status" value="2"/>
</dbReference>
<sequence>MVRVIVKGGVWKNTEDEILKAAVSKYGKNQWARISSLLVRKSPKQCKARWYEWLDPSIKKIEWSKEEDEKLLHLAKLMPTQWRTIAPIVGRTATQCLERYQQLLDEADALHDSLGLEGPGVETAPSADDVRRLRPGEIDPNPETKPARPDAVDMDEEEKEMLSEARARLANTEGKKAKRKARERALEEARRLATLQKRREMKVAGVYARPNKKEKFHINYSAEIPFEKQPAAGFYDVSEENARTFDAPLGRTIGSMESGGRDVEQEKKQRENKQPKQPKQDDALRRLQEQEEVVSKRRKLQLPEANVSQRELEQIVKLGQVGNTARQLVSNEENAATDGLLGEYATMEPPETPVTASTSSHDALLREAQNLKLRTQTQTPLLGDNNAVLNETDNPQATSLATPRTRPNDSQRTVSTVEATPGSTPFRDSFGLNAEQDTPHRQRASERALKQNLIAALHALPKPQNDFELVVDQADGDDAPQNQSKTTQEDAAERDARLQREAKEERQREFARRSQAVQKELPRPLNINPTELHKELVTTQYVDSVQSMIDEELCTLLAHDARLYPQPGSKQAGGASSQLRDISDEGLDEAKLLIHSELAELLGFPGARSEVLHSLLTTQTDQLEDGLKLVRSQCIWNPDLNTYVLREELGLSDVYRNYMNHFESLKSQINEHANIAAKAEKSLGKFFGGYQVRSKMLAGKITQAAEAQAESLRNCAAFERLALGEEGAARDRLDQLQDAVSHLQRSEAAAQAEFRDMDAERSDALESVEALQTELDMRLAEQALMA</sequence>
<accession>A0AAF0JF19</accession>
<dbReference type="SMART" id="SM00717">
    <property type="entry name" value="SANT"/>
    <property type="match status" value="2"/>
</dbReference>
<dbReference type="CDD" id="cd11659">
    <property type="entry name" value="SANT_CDC5_II"/>
    <property type="match status" value="1"/>
</dbReference>
<feature type="region of interest" description="Disordered" evidence="10">
    <location>
        <begin position="376"/>
        <end position="445"/>
    </location>
</feature>
<keyword evidence="2" id="KW-0507">mRNA processing</keyword>
<evidence type="ECO:0000313" key="13">
    <source>
        <dbReference type="EMBL" id="WFD44278.1"/>
    </source>
</evidence>
<dbReference type="Pfam" id="PF11831">
    <property type="entry name" value="Myb_Cef"/>
    <property type="match status" value="1"/>
</dbReference>
<keyword evidence="7" id="KW-0539">Nucleus</keyword>
<dbReference type="Gene3D" id="1.10.10.60">
    <property type="entry name" value="Homeodomain-like"/>
    <property type="match status" value="2"/>
</dbReference>
<gene>
    <name evidence="13" type="primary">CEF1</name>
    <name evidence="13" type="ORF">MPSI1_002944</name>
</gene>
<dbReference type="GO" id="GO:0005681">
    <property type="term" value="C:spliceosomal complex"/>
    <property type="evidence" value="ECO:0007669"/>
    <property type="project" value="UniProtKB-KW"/>
</dbReference>
<feature type="region of interest" description="Disordered" evidence="10">
    <location>
        <begin position="475"/>
        <end position="524"/>
    </location>
</feature>
<feature type="domain" description="Myb-like" evidence="11">
    <location>
        <begin position="55"/>
        <end position="104"/>
    </location>
</feature>
<feature type="compositionally biased region" description="Basic and acidic residues" evidence="10">
    <location>
        <begin position="128"/>
        <end position="137"/>
    </location>
</feature>
<feature type="region of interest" description="Disordered" evidence="10">
    <location>
        <begin position="249"/>
        <end position="293"/>
    </location>
</feature>
<keyword evidence="6" id="KW-0508">mRNA splicing</keyword>
<dbReference type="AlphaFoldDB" id="A0AAF0JF19"/>
<dbReference type="GO" id="GO:0000974">
    <property type="term" value="C:Prp19 complex"/>
    <property type="evidence" value="ECO:0007669"/>
    <property type="project" value="InterPro"/>
</dbReference>
<evidence type="ECO:0000313" key="14">
    <source>
        <dbReference type="Proteomes" id="UP001214628"/>
    </source>
</evidence>
<evidence type="ECO:0000256" key="2">
    <source>
        <dbReference type="ARBA" id="ARBA00022664"/>
    </source>
</evidence>
<evidence type="ECO:0000256" key="3">
    <source>
        <dbReference type="ARBA" id="ARBA00022728"/>
    </source>
</evidence>
<protein>
    <recommendedName>
        <fullName evidence="8">Pre-mRNA-splicing factor CEF1</fullName>
    </recommendedName>
    <alternativeName>
        <fullName evidence="9">Pre-mRNA-splicing factor cef1</fullName>
    </alternativeName>
</protein>
<feature type="region of interest" description="Disordered" evidence="10">
    <location>
        <begin position="114"/>
        <end position="156"/>
    </location>
</feature>
<dbReference type="InterPro" id="IPR009057">
    <property type="entry name" value="Homeodomain-like_sf"/>
</dbReference>
<feature type="compositionally biased region" description="Basic and acidic residues" evidence="10">
    <location>
        <begin position="487"/>
        <end position="512"/>
    </location>
</feature>
<feature type="compositionally biased region" description="Polar residues" evidence="10">
    <location>
        <begin position="408"/>
        <end position="423"/>
    </location>
</feature>
<feature type="domain" description="HTH myb-type" evidence="12">
    <location>
        <begin position="59"/>
        <end position="108"/>
    </location>
</feature>
<evidence type="ECO:0000256" key="10">
    <source>
        <dbReference type="SAM" id="MobiDB-lite"/>
    </source>
</evidence>
<dbReference type="InterPro" id="IPR021786">
    <property type="entry name" value="Cdc5p/Cef1_C"/>
</dbReference>
<evidence type="ECO:0000256" key="1">
    <source>
        <dbReference type="ARBA" id="ARBA00010506"/>
    </source>
</evidence>
<dbReference type="GO" id="GO:0003677">
    <property type="term" value="F:DNA binding"/>
    <property type="evidence" value="ECO:0007669"/>
    <property type="project" value="UniProtKB-KW"/>
</dbReference>
<dbReference type="InterPro" id="IPR047240">
    <property type="entry name" value="SANT_CDC5L_II"/>
</dbReference>
<evidence type="ECO:0000256" key="4">
    <source>
        <dbReference type="ARBA" id="ARBA00022737"/>
    </source>
</evidence>
<dbReference type="PANTHER" id="PTHR45885">
    <property type="entry name" value="CELL DIVISION CYCLE 5-LIKE PROTEIN"/>
    <property type="match status" value="1"/>
</dbReference>
<feature type="domain" description="Myb-like" evidence="11">
    <location>
        <begin position="3"/>
        <end position="54"/>
    </location>
</feature>
<evidence type="ECO:0000259" key="12">
    <source>
        <dbReference type="PROSITE" id="PS51294"/>
    </source>
</evidence>
<feature type="domain" description="HTH myb-type" evidence="12">
    <location>
        <begin position="3"/>
        <end position="58"/>
    </location>
</feature>